<sequence length="388" mass="43699">MEKLLTSHPTPLYVFDIGTLLDRIAYLRRKLPADVSLCYAMKANTFILPHLGGPIDRFEVCSPGELRIFQSLELPSEKLVVSGVVKEPALMEELIASRIPVCAFTVESRQQFDLLRDLSCQYRHRIPILLRLTSGNQFGMNKEEILEIAESHKTWSFLDIRGIQYFSGTQKNSLKRLKREISRLDDFLTELSMKSGLPIRELEFGPGLPVSYFPTDDFDEDAYLEEFSGLLSGMTYKAQITLELGRSIAASCGTYCTRVVDIKTNKGQNYALLDGGIHQLVYYGQSMAMKQPFYDLFPKRDSGVSQNWNLCGSLCTVNDILVKQLPIQDLHIGDVILFKNTGAYCMTEGISLFLSRDLPQVVLCLPDGSIQTVRDVLPTYPLNRPSLG</sequence>
<dbReference type="EMBL" id="DVLT01000036">
    <property type="protein sequence ID" value="HIU02616.1"/>
    <property type="molecule type" value="Genomic_DNA"/>
</dbReference>
<reference evidence="4" key="1">
    <citation type="submission" date="2020-10" db="EMBL/GenBank/DDBJ databases">
        <authorList>
            <person name="Gilroy R."/>
        </authorList>
    </citation>
    <scope>NUCLEOTIDE SEQUENCE</scope>
    <source>
        <strain evidence="4">CHK187-14744</strain>
    </source>
</reference>
<protein>
    <submittedName>
        <fullName evidence="4">Alanine racemase</fullName>
    </submittedName>
</protein>
<evidence type="ECO:0000313" key="5">
    <source>
        <dbReference type="Proteomes" id="UP000824164"/>
    </source>
</evidence>
<dbReference type="PANTHER" id="PTHR43727">
    <property type="entry name" value="DIAMINOPIMELATE DECARBOXYLASE"/>
    <property type="match status" value="1"/>
</dbReference>
<accession>A0A9D1KVW5</accession>
<dbReference type="Pfam" id="PF00278">
    <property type="entry name" value="Orn_DAP_Arg_deC"/>
    <property type="match status" value="1"/>
</dbReference>
<dbReference type="AlphaFoldDB" id="A0A9D1KVW5"/>
<evidence type="ECO:0000313" key="4">
    <source>
        <dbReference type="EMBL" id="HIU02616.1"/>
    </source>
</evidence>
<comment type="caution">
    <text evidence="4">The sequence shown here is derived from an EMBL/GenBank/DDBJ whole genome shotgun (WGS) entry which is preliminary data.</text>
</comment>
<comment type="cofactor">
    <cofactor evidence="1">
        <name>pyridoxal 5'-phosphate</name>
        <dbReference type="ChEBI" id="CHEBI:597326"/>
    </cofactor>
</comment>
<keyword evidence="2" id="KW-0663">Pyridoxal phosphate</keyword>
<dbReference type="Gene3D" id="2.40.37.10">
    <property type="entry name" value="Lyase, Ornithine Decarboxylase, Chain A, domain 1"/>
    <property type="match status" value="1"/>
</dbReference>
<organism evidence="4 5">
    <name type="scientific">Candidatus Onthocola gallistercoris</name>
    <dbReference type="NCBI Taxonomy" id="2840876"/>
    <lineage>
        <taxon>Bacteria</taxon>
        <taxon>Bacillati</taxon>
        <taxon>Bacillota</taxon>
        <taxon>Bacilli</taxon>
        <taxon>Candidatus Onthocola</taxon>
    </lineage>
</organism>
<dbReference type="Proteomes" id="UP000824164">
    <property type="component" value="Unassembled WGS sequence"/>
</dbReference>
<dbReference type="GO" id="GO:0009089">
    <property type="term" value="P:lysine biosynthetic process via diaminopimelate"/>
    <property type="evidence" value="ECO:0007669"/>
    <property type="project" value="TreeGrafter"/>
</dbReference>
<feature type="domain" description="Orn/DAP/Arg decarboxylase 2 C-terminal" evidence="3">
    <location>
        <begin position="42"/>
        <end position="342"/>
    </location>
</feature>
<dbReference type="SUPFAM" id="SSF50621">
    <property type="entry name" value="Alanine racemase C-terminal domain-like"/>
    <property type="match status" value="1"/>
</dbReference>
<dbReference type="GO" id="GO:0008836">
    <property type="term" value="F:diaminopimelate decarboxylase activity"/>
    <property type="evidence" value="ECO:0007669"/>
    <property type="project" value="TreeGrafter"/>
</dbReference>
<dbReference type="Gene3D" id="3.20.20.10">
    <property type="entry name" value="Alanine racemase"/>
    <property type="match status" value="1"/>
</dbReference>
<evidence type="ECO:0000256" key="2">
    <source>
        <dbReference type="ARBA" id="ARBA00022898"/>
    </source>
</evidence>
<name>A0A9D1KVW5_9FIRM</name>
<dbReference type="SUPFAM" id="SSF51419">
    <property type="entry name" value="PLP-binding barrel"/>
    <property type="match status" value="1"/>
</dbReference>
<proteinExistence type="predicted"/>
<gene>
    <name evidence="4" type="ORF">IAB63_05125</name>
</gene>
<dbReference type="InterPro" id="IPR029066">
    <property type="entry name" value="PLP-binding_barrel"/>
</dbReference>
<evidence type="ECO:0000259" key="3">
    <source>
        <dbReference type="Pfam" id="PF00278"/>
    </source>
</evidence>
<dbReference type="InterPro" id="IPR022643">
    <property type="entry name" value="De-COase2_C"/>
</dbReference>
<reference evidence="4" key="2">
    <citation type="journal article" date="2021" name="PeerJ">
        <title>Extensive microbial diversity within the chicken gut microbiome revealed by metagenomics and culture.</title>
        <authorList>
            <person name="Gilroy R."/>
            <person name="Ravi A."/>
            <person name="Getino M."/>
            <person name="Pursley I."/>
            <person name="Horton D.L."/>
            <person name="Alikhan N.F."/>
            <person name="Baker D."/>
            <person name="Gharbi K."/>
            <person name="Hall N."/>
            <person name="Watson M."/>
            <person name="Adriaenssens E.M."/>
            <person name="Foster-Nyarko E."/>
            <person name="Jarju S."/>
            <person name="Secka A."/>
            <person name="Antonio M."/>
            <person name="Oren A."/>
            <person name="Chaudhuri R.R."/>
            <person name="La Ragione R."/>
            <person name="Hildebrand F."/>
            <person name="Pallen M.J."/>
        </authorList>
    </citation>
    <scope>NUCLEOTIDE SEQUENCE</scope>
    <source>
        <strain evidence="4">CHK187-14744</strain>
    </source>
</reference>
<dbReference type="PANTHER" id="PTHR43727:SF2">
    <property type="entry name" value="GROUP IV DECARBOXYLASE"/>
    <property type="match status" value="1"/>
</dbReference>
<dbReference type="InterPro" id="IPR009006">
    <property type="entry name" value="Ala_racemase/Decarboxylase_C"/>
</dbReference>
<evidence type="ECO:0000256" key="1">
    <source>
        <dbReference type="ARBA" id="ARBA00001933"/>
    </source>
</evidence>